<dbReference type="InterPro" id="IPR036390">
    <property type="entry name" value="WH_DNA-bd_sf"/>
</dbReference>
<organism evidence="3 4">
    <name type="scientific">Stylophora pistillata</name>
    <name type="common">Smooth cauliflower coral</name>
    <dbReference type="NCBI Taxonomy" id="50429"/>
    <lineage>
        <taxon>Eukaryota</taxon>
        <taxon>Metazoa</taxon>
        <taxon>Cnidaria</taxon>
        <taxon>Anthozoa</taxon>
        <taxon>Hexacorallia</taxon>
        <taxon>Scleractinia</taxon>
        <taxon>Astrocoeniina</taxon>
        <taxon>Pocilloporidae</taxon>
        <taxon>Stylophora</taxon>
    </lineage>
</organism>
<evidence type="ECO:0000313" key="4">
    <source>
        <dbReference type="Proteomes" id="UP000225706"/>
    </source>
</evidence>
<feature type="region of interest" description="Disordered" evidence="1">
    <location>
        <begin position="133"/>
        <end position="160"/>
    </location>
</feature>
<dbReference type="OrthoDB" id="276323at2759"/>
<keyword evidence="4" id="KW-1185">Reference proteome</keyword>
<evidence type="ECO:0000256" key="1">
    <source>
        <dbReference type="SAM" id="MobiDB-lite"/>
    </source>
</evidence>
<dbReference type="PROSITE" id="PS50186">
    <property type="entry name" value="DEP"/>
    <property type="match status" value="1"/>
</dbReference>
<dbReference type="InterPro" id="IPR000591">
    <property type="entry name" value="DEP_dom"/>
</dbReference>
<feature type="compositionally biased region" description="Basic residues" evidence="1">
    <location>
        <begin position="134"/>
        <end position="143"/>
    </location>
</feature>
<proteinExistence type="predicted"/>
<feature type="domain" description="DEP" evidence="2">
    <location>
        <begin position="34"/>
        <end position="119"/>
    </location>
</feature>
<dbReference type="Pfam" id="PF00610">
    <property type="entry name" value="DEP"/>
    <property type="match status" value="1"/>
</dbReference>
<dbReference type="Gene3D" id="1.10.10.10">
    <property type="entry name" value="Winged helix-like DNA-binding domain superfamily/Winged helix DNA-binding domain"/>
    <property type="match status" value="1"/>
</dbReference>
<dbReference type="SUPFAM" id="SSF46785">
    <property type="entry name" value="Winged helix' DNA-binding domain"/>
    <property type="match status" value="1"/>
</dbReference>
<dbReference type="SMART" id="SM00049">
    <property type="entry name" value="DEP"/>
    <property type="match status" value="1"/>
</dbReference>
<dbReference type="AlphaFoldDB" id="A0A2B4RFB2"/>
<dbReference type="GO" id="GO:0035556">
    <property type="term" value="P:intracellular signal transduction"/>
    <property type="evidence" value="ECO:0007669"/>
    <property type="project" value="InterPro"/>
</dbReference>
<evidence type="ECO:0000313" key="3">
    <source>
        <dbReference type="EMBL" id="PFX16301.1"/>
    </source>
</evidence>
<sequence>MNENKPANYRGNGDVVEHEPFKATKIWKDLIAHLQTQVEQRRRRWKFQYYENCFRGGDVVEVLQSYIHSNPLLSKEATRSQVKSLCQILLEKKVIECVCVDNSKRDTFEENNKLYRFSSGDGLLEPIFSSPLQHQRKVNRRKSLLGQKEKKPAGRRKSVSFTPKAQKRFADLLMSTESPEIFNTRTHEAPKKRRRLSLDPGLILRKSKSTVLADSSDQEDLTTKVWFEVALTQLLRLTDIPFLEDILTSPLPDETTGFPAIHNGVKEPCILNDIQNKENISNSKSGNVWVSAGMECIELQKECPLAQHGEVTYSNVMNIDEAQIHQLLSEYYGSLQDSLIPSNLTDLVDGILSVGVKDWTKNANFLPLLVMMLGASQRKHLRHLLTFIGTCKGTSNGRFMVKKFMSAILPKDVKDKESAHKLVSLMVRNQCQMFKIPSELKKEINRNISFAQKNICPSLPTTVCQRMSIEDYRIQAKQTTEEALIELMLFIIENLQMTLKEKEERLKLFRKHHNDLFLKQFPNGQL</sequence>
<reference evidence="4" key="1">
    <citation type="journal article" date="2017" name="bioRxiv">
        <title>Comparative analysis of the genomes of Stylophora pistillata and Acropora digitifera provides evidence for extensive differences between species of corals.</title>
        <authorList>
            <person name="Voolstra C.R."/>
            <person name="Li Y."/>
            <person name="Liew Y.J."/>
            <person name="Baumgarten S."/>
            <person name="Zoccola D."/>
            <person name="Flot J.-F."/>
            <person name="Tambutte S."/>
            <person name="Allemand D."/>
            <person name="Aranda M."/>
        </authorList>
    </citation>
    <scope>NUCLEOTIDE SEQUENCE [LARGE SCALE GENOMIC DNA]</scope>
</reference>
<dbReference type="PANTHER" id="PTHR16206">
    <property type="entry name" value="DEP DOMAIN-CONTAINING"/>
    <property type="match status" value="1"/>
</dbReference>
<evidence type="ECO:0000259" key="2">
    <source>
        <dbReference type="PROSITE" id="PS50186"/>
    </source>
</evidence>
<comment type="caution">
    <text evidence="3">The sequence shown here is derived from an EMBL/GenBank/DDBJ whole genome shotgun (WGS) entry which is preliminary data.</text>
</comment>
<dbReference type="PANTHER" id="PTHR16206:SF4">
    <property type="entry name" value="PROTEIN LET-99"/>
    <property type="match status" value="1"/>
</dbReference>
<gene>
    <name evidence="3" type="primary">Depdc7</name>
    <name evidence="3" type="ORF">AWC38_SpisGene19433</name>
</gene>
<dbReference type="EMBL" id="LSMT01000557">
    <property type="protein sequence ID" value="PFX16301.1"/>
    <property type="molecule type" value="Genomic_DNA"/>
</dbReference>
<accession>A0A2B4RFB2</accession>
<protein>
    <submittedName>
        <fullName evidence="3">DEP domain-containing protein 7</fullName>
    </submittedName>
</protein>
<name>A0A2B4RFB2_STYPI</name>
<dbReference type="Proteomes" id="UP000225706">
    <property type="component" value="Unassembled WGS sequence"/>
</dbReference>
<dbReference type="InterPro" id="IPR036388">
    <property type="entry name" value="WH-like_DNA-bd_sf"/>
</dbReference>
<dbReference type="STRING" id="50429.A0A2B4RFB2"/>